<evidence type="ECO:0000313" key="6">
    <source>
        <dbReference type="EMBL" id="GIE06745.1"/>
    </source>
</evidence>
<comment type="caution">
    <text evidence="6">The sequence shown here is derived from an EMBL/GenBank/DDBJ whole genome shotgun (WGS) entry which is preliminary data.</text>
</comment>
<feature type="transmembrane region" description="Helical" evidence="4">
    <location>
        <begin position="665"/>
        <end position="685"/>
    </location>
</feature>
<evidence type="ECO:0000256" key="4">
    <source>
        <dbReference type="SAM" id="Phobius"/>
    </source>
</evidence>
<feature type="transmembrane region" description="Helical" evidence="4">
    <location>
        <begin position="706"/>
        <end position="725"/>
    </location>
</feature>
<dbReference type="PANTHER" id="PTHR43630:SF1">
    <property type="entry name" value="POLY-BETA-1,6-N-ACETYL-D-GLUCOSAMINE SYNTHASE"/>
    <property type="match status" value="1"/>
</dbReference>
<dbReference type="Pfam" id="PF01522">
    <property type="entry name" value="Polysacc_deac_1"/>
    <property type="match status" value="1"/>
</dbReference>
<reference evidence="6 7" key="1">
    <citation type="submission" date="2021-01" db="EMBL/GenBank/DDBJ databases">
        <title>Whole genome shotgun sequence of Actinoplanes durhamensis NBRC 14914.</title>
        <authorList>
            <person name="Komaki H."/>
            <person name="Tamura T."/>
        </authorList>
    </citation>
    <scope>NUCLEOTIDE SEQUENCE [LARGE SCALE GENOMIC DNA]</scope>
    <source>
        <strain evidence="6 7">NBRC 14914</strain>
    </source>
</reference>
<sequence length="741" mass="80213">MGESADRAGGAAGPAVLFRGGLHPVTVYGGAPAPFDPESTGQIPAVRRRRRVLRVLLTLVVLLLLGTVVLVEVYTDAGFSPDGTDPRSSRDSAVPPAVLNGGPVIDFSGDTATSARMPAKTLALTFDDGPDPAWTPKILDVLARHHVPATFFVVGSEVARHPELARRIKAEGHEIGAHTFTHPDLASLPAWRRDLENSQTQLAIAYTTGRSTSLLRPPYSSFADALTDGDYATVRAVGEQGYLTVLDDVDSEDWKRPGVDAIVRNATPPNADGAIVLFHDAGGDRSQTVTALDRLIPRLQRDGFRFTTVTQAMGLPADPRAGAADVWRGRALVWTVRAADGVLRLLWVLLIVAGGLILIRTLVLFLFAWTHARRRRAPSWSWGLPVTAPVTIVVPAYNEETTIAPAVSSLARSAHPGVKVLVVDDASTDGTTAAVDALKLGNVRVVRIPSGGKATALNTGVALCHDDLIVMVDADTVVTPDAIHQLVQPFADRRVGAVAGNVKVSNRRGLLGKWQHIEYVIGFNLDRRLYDTFGCIPTIPGALGGFRRSALSDAGGLSTDTLAEDTDLTMAIQRAGWKVVYQESARAYTEAPATMRQLWRQRYRWSYGTMQAMWKHRRAVLEPGHFGRGGLPLIAVFTVLLPLLAPLIDLMAVYGVLFLDRQVTLLGWLAVLVIQILTAVLAFRLDREKLGPLWTLPLQQIVYRQLMYLVLLSSALAALTGRRLGWQKIRRTGDFSSAPSG</sequence>
<organism evidence="6 7">
    <name type="scientific">Paractinoplanes durhamensis</name>
    <dbReference type="NCBI Taxonomy" id="113563"/>
    <lineage>
        <taxon>Bacteria</taxon>
        <taxon>Bacillati</taxon>
        <taxon>Actinomycetota</taxon>
        <taxon>Actinomycetes</taxon>
        <taxon>Micromonosporales</taxon>
        <taxon>Micromonosporaceae</taxon>
        <taxon>Paractinoplanes</taxon>
    </lineage>
</organism>
<dbReference type="InterPro" id="IPR002509">
    <property type="entry name" value="NODB_dom"/>
</dbReference>
<evidence type="ECO:0000256" key="3">
    <source>
        <dbReference type="ARBA" id="ARBA00022679"/>
    </source>
</evidence>
<keyword evidence="4" id="KW-0472">Membrane</keyword>
<dbReference type="Gene3D" id="3.20.20.370">
    <property type="entry name" value="Glycoside hydrolase/deacetylase"/>
    <property type="match status" value="1"/>
</dbReference>
<evidence type="ECO:0000256" key="1">
    <source>
        <dbReference type="ARBA" id="ARBA00006739"/>
    </source>
</evidence>
<dbReference type="InterPro" id="IPR029044">
    <property type="entry name" value="Nucleotide-diphossugar_trans"/>
</dbReference>
<proteinExistence type="inferred from homology"/>
<feature type="transmembrane region" description="Helical" evidence="4">
    <location>
        <begin position="52"/>
        <end position="71"/>
    </location>
</feature>
<dbReference type="RefSeq" id="WP_239133076.1">
    <property type="nucleotide sequence ID" value="NZ_BAAATX010000019.1"/>
</dbReference>
<dbReference type="InterPro" id="IPR011330">
    <property type="entry name" value="Glyco_hydro/deAcase_b/a-brl"/>
</dbReference>
<evidence type="ECO:0000313" key="7">
    <source>
        <dbReference type="Proteomes" id="UP000637628"/>
    </source>
</evidence>
<dbReference type="Gene3D" id="3.90.550.10">
    <property type="entry name" value="Spore Coat Polysaccharide Biosynthesis Protein SpsA, Chain A"/>
    <property type="match status" value="1"/>
</dbReference>
<keyword evidence="3 6" id="KW-0808">Transferase</keyword>
<dbReference type="PROSITE" id="PS51677">
    <property type="entry name" value="NODB"/>
    <property type="match status" value="1"/>
</dbReference>
<evidence type="ECO:0000256" key="2">
    <source>
        <dbReference type="ARBA" id="ARBA00022676"/>
    </source>
</evidence>
<dbReference type="SUPFAM" id="SSF53448">
    <property type="entry name" value="Nucleotide-diphospho-sugar transferases"/>
    <property type="match status" value="1"/>
</dbReference>
<feature type="transmembrane region" description="Helical" evidence="4">
    <location>
        <begin position="633"/>
        <end position="659"/>
    </location>
</feature>
<keyword evidence="4" id="KW-1133">Transmembrane helix</keyword>
<keyword evidence="7" id="KW-1185">Reference proteome</keyword>
<feature type="transmembrane region" description="Helical" evidence="4">
    <location>
        <begin position="345"/>
        <end position="369"/>
    </location>
</feature>
<dbReference type="CDD" id="cd06423">
    <property type="entry name" value="CESA_like"/>
    <property type="match status" value="1"/>
</dbReference>
<feature type="domain" description="NodB homology" evidence="5">
    <location>
        <begin position="120"/>
        <end position="307"/>
    </location>
</feature>
<keyword evidence="2" id="KW-0328">Glycosyltransferase</keyword>
<dbReference type="SUPFAM" id="SSF88713">
    <property type="entry name" value="Glycoside hydrolase/deacetylase"/>
    <property type="match status" value="1"/>
</dbReference>
<keyword evidence="4" id="KW-0812">Transmembrane</keyword>
<dbReference type="EMBL" id="BOML01000066">
    <property type="protein sequence ID" value="GIE06745.1"/>
    <property type="molecule type" value="Genomic_DNA"/>
</dbReference>
<protein>
    <submittedName>
        <fullName evidence="6">Bi-functional transferase/deacetylase</fullName>
    </submittedName>
</protein>
<dbReference type="Proteomes" id="UP000637628">
    <property type="component" value="Unassembled WGS sequence"/>
</dbReference>
<accession>A0ABQ3ZA82</accession>
<evidence type="ECO:0000259" key="5">
    <source>
        <dbReference type="PROSITE" id="PS51677"/>
    </source>
</evidence>
<comment type="similarity">
    <text evidence="1">Belongs to the glycosyltransferase 2 family.</text>
</comment>
<name>A0ABQ3ZA82_9ACTN</name>
<gene>
    <name evidence="6" type="ORF">Adu01nite_80950</name>
</gene>
<dbReference type="GO" id="GO:0016740">
    <property type="term" value="F:transferase activity"/>
    <property type="evidence" value="ECO:0007669"/>
    <property type="project" value="UniProtKB-KW"/>
</dbReference>
<dbReference type="PANTHER" id="PTHR43630">
    <property type="entry name" value="POLY-BETA-1,6-N-ACETYL-D-GLUCOSAMINE SYNTHASE"/>
    <property type="match status" value="1"/>
</dbReference>
<dbReference type="Pfam" id="PF13641">
    <property type="entry name" value="Glyco_tranf_2_3"/>
    <property type="match status" value="1"/>
</dbReference>